<evidence type="ECO:0000313" key="5">
    <source>
        <dbReference type="Proteomes" id="UP000563426"/>
    </source>
</evidence>
<proteinExistence type="predicted"/>
<dbReference type="OrthoDB" id="5518041at2"/>
<dbReference type="Gene3D" id="3.40.50.2300">
    <property type="match status" value="1"/>
</dbReference>
<dbReference type="GO" id="GO:0000160">
    <property type="term" value="P:phosphorelay signal transduction system"/>
    <property type="evidence" value="ECO:0007669"/>
    <property type="project" value="InterPro"/>
</dbReference>
<evidence type="ECO:0000256" key="1">
    <source>
        <dbReference type="ARBA" id="ARBA00022553"/>
    </source>
</evidence>
<accession>A0A3A8HWG7</accession>
<gene>
    <name evidence="4" type="ORF">HMI49_11945</name>
</gene>
<dbReference type="Pfam" id="PF00072">
    <property type="entry name" value="Response_reg"/>
    <property type="match status" value="1"/>
</dbReference>
<dbReference type="PROSITE" id="PS50110">
    <property type="entry name" value="RESPONSE_REGULATORY"/>
    <property type="match status" value="1"/>
</dbReference>
<dbReference type="Proteomes" id="UP000563426">
    <property type="component" value="Unassembled WGS sequence"/>
</dbReference>
<comment type="caution">
    <text evidence="4">The sequence shown here is derived from an EMBL/GenBank/DDBJ whole genome shotgun (WGS) entry which is preliminary data.</text>
</comment>
<evidence type="ECO:0000313" key="4">
    <source>
        <dbReference type="EMBL" id="NOK33911.1"/>
    </source>
</evidence>
<evidence type="ECO:0000256" key="2">
    <source>
        <dbReference type="PROSITE-ProRule" id="PRU00169"/>
    </source>
</evidence>
<evidence type="ECO:0000259" key="3">
    <source>
        <dbReference type="PROSITE" id="PS50110"/>
    </source>
</evidence>
<name>A0A3A8HWG7_9BACT</name>
<dbReference type="PANTHER" id="PTHR44591:SF3">
    <property type="entry name" value="RESPONSE REGULATORY DOMAIN-CONTAINING PROTEIN"/>
    <property type="match status" value="1"/>
</dbReference>
<sequence length="132" mass="14412">MPWWNCILVVDDDLDLLRAYKEVLELDGHEVALARNGFEALRLLQQGLRPALILLDLMMPGMNAWSFRLRQLQDPALASIPVIVLYAQDVGARAMNALGVDGLLEKPVDLDVLLGAVATYVKPTGAAAPPPQ</sequence>
<keyword evidence="5" id="KW-1185">Reference proteome</keyword>
<dbReference type="InterPro" id="IPR001789">
    <property type="entry name" value="Sig_transdc_resp-reg_receiver"/>
</dbReference>
<dbReference type="InterPro" id="IPR050595">
    <property type="entry name" value="Bact_response_regulator"/>
</dbReference>
<dbReference type="InterPro" id="IPR011006">
    <property type="entry name" value="CheY-like_superfamily"/>
</dbReference>
<dbReference type="AlphaFoldDB" id="A0A3A8HWG7"/>
<dbReference type="SMART" id="SM00448">
    <property type="entry name" value="REC"/>
    <property type="match status" value="1"/>
</dbReference>
<dbReference type="SUPFAM" id="SSF52172">
    <property type="entry name" value="CheY-like"/>
    <property type="match status" value="1"/>
</dbReference>
<organism evidence="4 5">
    <name type="scientific">Corallococcus exercitus</name>
    <dbReference type="NCBI Taxonomy" id="2316736"/>
    <lineage>
        <taxon>Bacteria</taxon>
        <taxon>Pseudomonadati</taxon>
        <taxon>Myxococcota</taxon>
        <taxon>Myxococcia</taxon>
        <taxon>Myxococcales</taxon>
        <taxon>Cystobacterineae</taxon>
        <taxon>Myxococcaceae</taxon>
        <taxon>Corallococcus</taxon>
    </lineage>
</organism>
<protein>
    <submittedName>
        <fullName evidence="4">Response regulator</fullName>
    </submittedName>
</protein>
<reference evidence="4 5" key="1">
    <citation type="submission" date="2020-05" db="EMBL/GenBank/DDBJ databases">
        <authorList>
            <person name="Whitworth D."/>
        </authorList>
    </citation>
    <scope>NUCLEOTIDE SEQUENCE [LARGE SCALE GENOMIC DNA]</scope>
    <source>
        <strain evidence="4 5">AB043B</strain>
    </source>
</reference>
<dbReference type="EMBL" id="JABFJV010000051">
    <property type="protein sequence ID" value="NOK33911.1"/>
    <property type="molecule type" value="Genomic_DNA"/>
</dbReference>
<keyword evidence="1 2" id="KW-0597">Phosphoprotein</keyword>
<feature type="modified residue" description="4-aspartylphosphate" evidence="2">
    <location>
        <position position="56"/>
    </location>
</feature>
<dbReference type="PANTHER" id="PTHR44591">
    <property type="entry name" value="STRESS RESPONSE REGULATOR PROTEIN 1"/>
    <property type="match status" value="1"/>
</dbReference>
<dbReference type="RefSeq" id="WP_120527005.1">
    <property type="nucleotide sequence ID" value="NZ_JABFJV010000051.1"/>
</dbReference>
<feature type="domain" description="Response regulatory" evidence="3">
    <location>
        <begin position="6"/>
        <end position="121"/>
    </location>
</feature>